<dbReference type="CDD" id="cd01317">
    <property type="entry name" value="DHOase_IIa"/>
    <property type="match status" value="1"/>
</dbReference>
<organism evidence="9 10">
    <name type="scientific">Scardovia inopinata F0304</name>
    <dbReference type="NCBI Taxonomy" id="641146"/>
    <lineage>
        <taxon>Bacteria</taxon>
        <taxon>Bacillati</taxon>
        <taxon>Actinomycetota</taxon>
        <taxon>Actinomycetes</taxon>
        <taxon>Bifidobacteriales</taxon>
        <taxon>Bifidobacteriaceae</taxon>
        <taxon>Scardovia</taxon>
    </lineage>
</organism>
<comment type="similarity">
    <text evidence="3">Belongs to the metallo-dependent hydrolases superfamily. DHOase family. Class I DHOase subfamily.</text>
</comment>
<dbReference type="GO" id="GO:0046872">
    <property type="term" value="F:metal ion binding"/>
    <property type="evidence" value="ECO:0007669"/>
    <property type="project" value="UniProtKB-KW"/>
</dbReference>
<dbReference type="EMBL" id="ADCX01000004">
    <property type="protein sequence ID" value="EFG27103.1"/>
    <property type="molecule type" value="Genomic_DNA"/>
</dbReference>
<comment type="cofactor">
    <cofactor evidence="1">
        <name>Zn(2+)</name>
        <dbReference type="ChEBI" id="CHEBI:29105"/>
    </cofactor>
</comment>
<dbReference type="Gene3D" id="2.30.40.10">
    <property type="entry name" value="Urease, subunit C, domain 1"/>
    <property type="match status" value="1"/>
</dbReference>
<evidence type="ECO:0000259" key="8">
    <source>
        <dbReference type="Pfam" id="PF01979"/>
    </source>
</evidence>
<dbReference type="InterPro" id="IPR011059">
    <property type="entry name" value="Metal-dep_hydrolase_composite"/>
</dbReference>
<evidence type="ECO:0000256" key="6">
    <source>
        <dbReference type="ARBA" id="ARBA00022975"/>
    </source>
</evidence>
<dbReference type="Gene3D" id="3.20.20.140">
    <property type="entry name" value="Metal-dependent hydrolases"/>
    <property type="match status" value="1"/>
</dbReference>
<comment type="function">
    <text evidence="2">Catalyzes the reversible cyclization of carbamoyl aspartate to dihydroorotate.</text>
</comment>
<dbReference type="GO" id="GO:0005737">
    <property type="term" value="C:cytoplasm"/>
    <property type="evidence" value="ECO:0007669"/>
    <property type="project" value="TreeGrafter"/>
</dbReference>
<dbReference type="eggNOG" id="COG0044">
    <property type="taxonomic scope" value="Bacteria"/>
</dbReference>
<evidence type="ECO:0000313" key="10">
    <source>
        <dbReference type="Proteomes" id="UP000005777"/>
    </source>
</evidence>
<dbReference type="InterPro" id="IPR002195">
    <property type="entry name" value="Dihydroorotase_CS"/>
</dbReference>
<dbReference type="InterPro" id="IPR006680">
    <property type="entry name" value="Amidohydro-rel"/>
</dbReference>
<dbReference type="PROSITE" id="PS00483">
    <property type="entry name" value="DIHYDROOROTASE_2"/>
    <property type="match status" value="1"/>
</dbReference>
<reference evidence="9 10" key="1">
    <citation type="submission" date="2012-01" db="EMBL/GenBank/DDBJ databases">
        <title>The Genome Sequence of Scardovia inopinata F0304.</title>
        <authorList>
            <consortium name="The Broad Institute Genome Sequencing Platform"/>
            <person name="Ward D."/>
            <person name="Earl A."/>
            <person name="Feldgarden M."/>
            <person name="Gevers D."/>
            <person name="Young S."/>
            <person name="Zeng Q."/>
            <person name="Koehrsen M."/>
            <person name="Alvarado L."/>
            <person name="Berlin A.M."/>
            <person name="Borenstein D."/>
            <person name="Chapman S.B."/>
            <person name="Chen Z."/>
            <person name="Engels R."/>
            <person name="Freedman E."/>
            <person name="Gellesch M."/>
            <person name="Goldberg J."/>
            <person name="Griggs A."/>
            <person name="Gujja S."/>
            <person name="Heilman E.R."/>
            <person name="Heiman D.I."/>
            <person name="Hepburn T.A."/>
            <person name="Howarth C."/>
            <person name="Jen D."/>
            <person name="Larson L."/>
            <person name="Mehta T."/>
            <person name="Park D."/>
            <person name="Pearson M."/>
            <person name="Richards J."/>
            <person name="Roberts A."/>
            <person name="Saif S."/>
            <person name="Shea T.D."/>
            <person name="Shenoy N."/>
            <person name="Sisk P."/>
            <person name="Stolte C."/>
            <person name="Sykes S.N."/>
            <person name="Walk T."/>
            <person name="White J."/>
            <person name="Yandava C."/>
            <person name="Izard J."/>
            <person name="Baranova O.V."/>
            <person name="Blanton J.M."/>
            <person name="Tanner A.C."/>
            <person name="Dewhirst F."/>
            <person name="Haas B."/>
            <person name="Nusbaum C."/>
            <person name="Birren B."/>
        </authorList>
    </citation>
    <scope>NUCLEOTIDE SEQUENCE [LARGE SCALE GENOMIC DNA]</scope>
    <source>
        <strain evidence="9 10">F0304</strain>
    </source>
</reference>
<gene>
    <name evidence="9" type="ORF">HMPREF9020_00738</name>
</gene>
<dbReference type="GO" id="GO:0004038">
    <property type="term" value="F:allantoinase activity"/>
    <property type="evidence" value="ECO:0007669"/>
    <property type="project" value="TreeGrafter"/>
</dbReference>
<evidence type="ECO:0000313" key="9">
    <source>
        <dbReference type="EMBL" id="EFG27103.1"/>
    </source>
</evidence>
<feature type="region of interest" description="Disordered" evidence="7">
    <location>
        <begin position="40"/>
        <end position="60"/>
    </location>
</feature>
<accession>W5IJP2</accession>
<dbReference type="Pfam" id="PF01979">
    <property type="entry name" value="Amidohydro_1"/>
    <property type="match status" value="1"/>
</dbReference>
<feature type="domain" description="Amidohydrolase-related" evidence="8">
    <location>
        <begin position="76"/>
        <end position="403"/>
    </location>
</feature>
<dbReference type="GO" id="GO:0006145">
    <property type="term" value="P:purine nucleobase catabolic process"/>
    <property type="evidence" value="ECO:0007669"/>
    <property type="project" value="TreeGrafter"/>
</dbReference>
<keyword evidence="10" id="KW-1185">Reference proteome</keyword>
<evidence type="ECO:0000256" key="7">
    <source>
        <dbReference type="SAM" id="MobiDB-lite"/>
    </source>
</evidence>
<keyword evidence="4" id="KW-0479">Metal-binding</keyword>
<dbReference type="RefSeq" id="WP_006293102.1">
    <property type="nucleotide sequence ID" value="NZ_GG770225.1"/>
</dbReference>
<dbReference type="HOGENOM" id="CLU_015572_1_0_11"/>
<evidence type="ECO:0000256" key="3">
    <source>
        <dbReference type="ARBA" id="ARBA00010286"/>
    </source>
</evidence>
<dbReference type="InterPro" id="IPR004722">
    <property type="entry name" value="DHOase"/>
</dbReference>
<proteinExistence type="inferred from homology"/>
<name>W5IJP2_SCAIO</name>
<comment type="caution">
    <text evidence="9">The sequence shown here is derived from an EMBL/GenBank/DDBJ whole genome shotgun (WGS) entry which is preliminary data.</text>
</comment>
<dbReference type="GO" id="GO:0006221">
    <property type="term" value="P:pyrimidine nucleotide biosynthetic process"/>
    <property type="evidence" value="ECO:0007669"/>
    <property type="project" value="UniProtKB-KW"/>
</dbReference>
<evidence type="ECO:0000256" key="5">
    <source>
        <dbReference type="ARBA" id="ARBA00022801"/>
    </source>
</evidence>
<dbReference type="InterPro" id="IPR050138">
    <property type="entry name" value="DHOase/Allantoinase_Hydrolase"/>
</dbReference>
<dbReference type="PROSITE" id="PS00482">
    <property type="entry name" value="DIHYDROOROTASE_1"/>
    <property type="match status" value="1"/>
</dbReference>
<evidence type="ECO:0000256" key="1">
    <source>
        <dbReference type="ARBA" id="ARBA00001947"/>
    </source>
</evidence>
<protein>
    <submittedName>
        <fullName evidence="9">Dihydroorotase, multifunctional complex type</fullName>
    </submittedName>
</protein>
<dbReference type="InterPro" id="IPR032466">
    <property type="entry name" value="Metal_Hydrolase"/>
</dbReference>
<evidence type="ECO:0000256" key="4">
    <source>
        <dbReference type="ARBA" id="ARBA00022723"/>
    </source>
</evidence>
<feature type="compositionally biased region" description="Basic and acidic residues" evidence="7">
    <location>
        <begin position="44"/>
        <end position="53"/>
    </location>
</feature>
<dbReference type="NCBIfam" id="TIGR00857">
    <property type="entry name" value="pyrC_multi"/>
    <property type="match status" value="1"/>
</dbReference>
<dbReference type="AlphaFoldDB" id="W5IJP2"/>
<dbReference type="PANTHER" id="PTHR43668:SF2">
    <property type="entry name" value="ALLANTOINASE"/>
    <property type="match status" value="1"/>
</dbReference>
<dbReference type="SUPFAM" id="SSF51556">
    <property type="entry name" value="Metallo-dependent hydrolases"/>
    <property type="match status" value="1"/>
</dbReference>
<evidence type="ECO:0000256" key="2">
    <source>
        <dbReference type="ARBA" id="ARBA00002368"/>
    </source>
</evidence>
<dbReference type="PANTHER" id="PTHR43668">
    <property type="entry name" value="ALLANTOINASE"/>
    <property type="match status" value="1"/>
</dbReference>
<sequence length="506" mass="54583">MNQQNPPQIFPSHPDLLFTNLKAWNSDQVMDLYLAGSDSALSSDSDRKQHSPDSLDSSVYQQKAPGPLVIDCQGKILAPGLRDPHVHFRDPGQTYKETMISGAQAAARGGYTGLLIMPNTVPALDGAPVTGGVGGYRTSLDYLNHYQEAQSCLLPVKYALCLAASQGRQGKKASSFHDWEESLTWSSHPALALSDDGAAVPDDLLSHVAALALKAGIIFIDHCEHHEQGIMNESDTSRTLGVPGIPGSTEIAVVSRDIQVAKETGVHIHLQHISTKASVEAIRKAKAEGLAVTCETAPHYLALNDRALLTYGAMAKMNPPLRSEADRQALLEAVADGTIDMIATDHAPHSLEEKEAGLMEAPNGIIGLETAYPVLHTLLVDGGIISDNRLIDLMSVQPARLLGQNVYDPLVHLSSQEEGNPVCDLKSWSYSFDDPWAGQAPDLVILDTDKTWTIEAKDFLSKARNTPFDQWTVTGKAMATILSGSLSYASPELMAILAKKEDSWTD</sequence>
<dbReference type="SUPFAM" id="SSF51338">
    <property type="entry name" value="Composite domain of metallo-dependent hydrolases"/>
    <property type="match status" value="1"/>
</dbReference>
<keyword evidence="6" id="KW-0665">Pyrimidine biosynthesis</keyword>
<keyword evidence="5" id="KW-0378">Hydrolase</keyword>
<dbReference type="Proteomes" id="UP000005777">
    <property type="component" value="Unassembled WGS sequence"/>
</dbReference>
<dbReference type="GO" id="GO:0004151">
    <property type="term" value="F:dihydroorotase activity"/>
    <property type="evidence" value="ECO:0007669"/>
    <property type="project" value="InterPro"/>
</dbReference>